<feature type="region of interest" description="Disordered" evidence="3">
    <location>
        <begin position="158"/>
        <end position="201"/>
    </location>
</feature>
<dbReference type="GO" id="GO:0016747">
    <property type="term" value="F:acyltransferase activity, transferring groups other than amino-acyl groups"/>
    <property type="evidence" value="ECO:0007669"/>
    <property type="project" value="InterPro"/>
</dbReference>
<dbReference type="Gene3D" id="3.40.630.30">
    <property type="match status" value="1"/>
</dbReference>
<accession>A0A1N6WFE9</accession>
<feature type="compositionally biased region" description="Acidic residues" evidence="3">
    <location>
        <begin position="170"/>
        <end position="186"/>
    </location>
</feature>
<dbReference type="SUPFAM" id="SSF55729">
    <property type="entry name" value="Acyl-CoA N-acyltransferases (Nat)"/>
    <property type="match status" value="1"/>
</dbReference>
<evidence type="ECO:0000313" key="5">
    <source>
        <dbReference type="EMBL" id="SIQ88794.1"/>
    </source>
</evidence>
<dbReference type="Pfam" id="PF19133">
    <property type="entry name" value="DUF5816"/>
    <property type="match status" value="1"/>
</dbReference>
<evidence type="ECO:0000256" key="2">
    <source>
        <dbReference type="ARBA" id="ARBA00023315"/>
    </source>
</evidence>
<dbReference type="CDD" id="cd04301">
    <property type="entry name" value="NAT_SF"/>
    <property type="match status" value="1"/>
</dbReference>
<dbReference type="Proteomes" id="UP000186914">
    <property type="component" value="Unassembled WGS sequence"/>
</dbReference>
<keyword evidence="5" id="KW-0689">Ribosomal protein</keyword>
<evidence type="ECO:0000256" key="3">
    <source>
        <dbReference type="SAM" id="MobiDB-lite"/>
    </source>
</evidence>
<dbReference type="PANTHER" id="PTHR43877:SF1">
    <property type="entry name" value="ACETYLTRANSFERASE"/>
    <property type="match status" value="1"/>
</dbReference>
<keyword evidence="2" id="KW-0012">Acyltransferase</keyword>
<dbReference type="EMBL" id="FTNO01000001">
    <property type="protein sequence ID" value="SIQ88794.1"/>
    <property type="molecule type" value="Genomic_DNA"/>
</dbReference>
<keyword evidence="5" id="KW-0687">Ribonucleoprotein</keyword>
<dbReference type="PANTHER" id="PTHR43877">
    <property type="entry name" value="AMINOALKYLPHOSPHONATE N-ACETYLTRANSFERASE-RELATED-RELATED"/>
    <property type="match status" value="1"/>
</dbReference>
<dbReference type="OrthoDB" id="156446at2157"/>
<protein>
    <submittedName>
        <fullName evidence="5">Ribosomal protein S18 acetylase RimI</fullName>
    </submittedName>
</protein>
<dbReference type="InterPro" id="IPR050832">
    <property type="entry name" value="Bact_Acetyltransf"/>
</dbReference>
<organism evidence="5 6">
    <name type="scientific">Haladaptatus litoreus</name>
    <dbReference type="NCBI Taxonomy" id="553468"/>
    <lineage>
        <taxon>Archaea</taxon>
        <taxon>Methanobacteriati</taxon>
        <taxon>Methanobacteriota</taxon>
        <taxon>Stenosarchaea group</taxon>
        <taxon>Halobacteria</taxon>
        <taxon>Halobacteriales</taxon>
        <taxon>Haladaptataceae</taxon>
        <taxon>Haladaptatus</taxon>
    </lineage>
</organism>
<evidence type="ECO:0000259" key="4">
    <source>
        <dbReference type="PROSITE" id="PS51186"/>
    </source>
</evidence>
<evidence type="ECO:0000313" key="6">
    <source>
        <dbReference type="Proteomes" id="UP000186914"/>
    </source>
</evidence>
<dbReference type="InterPro" id="IPR016181">
    <property type="entry name" value="Acyl_CoA_acyltransferase"/>
</dbReference>
<dbReference type="InterPro" id="IPR043854">
    <property type="entry name" value="DUF5816"/>
</dbReference>
<dbReference type="PROSITE" id="PS51186">
    <property type="entry name" value="GNAT"/>
    <property type="match status" value="1"/>
</dbReference>
<name>A0A1N6WFE9_9EURY</name>
<dbReference type="Pfam" id="PF13673">
    <property type="entry name" value="Acetyltransf_10"/>
    <property type="match status" value="1"/>
</dbReference>
<feature type="domain" description="N-acetyltransferase" evidence="4">
    <location>
        <begin position="1"/>
        <end position="159"/>
    </location>
</feature>
<dbReference type="GO" id="GO:0005840">
    <property type="term" value="C:ribosome"/>
    <property type="evidence" value="ECO:0007669"/>
    <property type="project" value="UniProtKB-KW"/>
</dbReference>
<reference evidence="6" key="1">
    <citation type="submission" date="2017-01" db="EMBL/GenBank/DDBJ databases">
        <authorList>
            <person name="Varghese N."/>
            <person name="Submissions S."/>
        </authorList>
    </citation>
    <scope>NUCLEOTIDE SEQUENCE [LARGE SCALE GENOMIC DNA]</scope>
    <source>
        <strain evidence="6">CGMCC 1.7737</strain>
    </source>
</reference>
<evidence type="ECO:0000256" key="1">
    <source>
        <dbReference type="ARBA" id="ARBA00022679"/>
    </source>
</evidence>
<proteinExistence type="predicted"/>
<keyword evidence="1" id="KW-0808">Transferase</keyword>
<gene>
    <name evidence="5" type="ORF">SAMN05421858_0699</name>
</gene>
<dbReference type="InterPro" id="IPR000182">
    <property type="entry name" value="GNAT_dom"/>
</dbReference>
<sequence length="274" mass="30906">MNIREPTATDTRRVRELVESAMTTSYALSPQQIETLAEAKFGEEQLTRRIESSGTVIRVADSEEWDTIVGVVVAEREDETGEVRWLFVDPEHRGGEIGRKLFETATETLRELGARRLRATALESNTEGHQFFERFGFEETERRRVEVGDESLVEYVYEEPSSAGERTVDSEEADEGTDAAADDDFPNTESVDGETTVPTDDGRVYLDLDAEQSGTEGAFFTVYTDETHEEQFGYYCRNCGSLNVSMDTVERIECNECGNTHASRSTEEYDDSYL</sequence>
<keyword evidence="6" id="KW-1185">Reference proteome</keyword>
<dbReference type="AlphaFoldDB" id="A0A1N6WFE9"/>
<dbReference type="RefSeq" id="WP_076427961.1">
    <property type="nucleotide sequence ID" value="NZ_FTNO01000001.1"/>
</dbReference>